<dbReference type="InterPro" id="IPR009288">
    <property type="entry name" value="AIG2-like_dom"/>
</dbReference>
<dbReference type="Gene3D" id="3.10.490.10">
    <property type="entry name" value="Gamma-glutamyl cyclotransferase-like"/>
    <property type="match status" value="1"/>
</dbReference>
<dbReference type="RefSeq" id="WP_386818781.1">
    <property type="nucleotide sequence ID" value="NZ_JBHUIT010000003.1"/>
</dbReference>
<keyword evidence="5" id="KW-1185">Reference proteome</keyword>
<protein>
    <recommendedName>
        <fullName evidence="2">Gamma-glutamylcyclotransferase family protein</fullName>
    </recommendedName>
</protein>
<dbReference type="Pfam" id="PF06094">
    <property type="entry name" value="GGACT"/>
    <property type="match status" value="1"/>
</dbReference>
<comment type="similarity">
    <text evidence="1 2">Belongs to the gamma-glutamylcyclotransferase family.</text>
</comment>
<gene>
    <name evidence="4" type="ORF">ACFSSA_04650</name>
</gene>
<dbReference type="InterPro" id="IPR039126">
    <property type="entry name" value="GGACT"/>
</dbReference>
<accession>A0ABW5D4K6</accession>
<evidence type="ECO:0000256" key="1">
    <source>
        <dbReference type="ARBA" id="ARBA00008861"/>
    </source>
</evidence>
<dbReference type="CDD" id="cd06661">
    <property type="entry name" value="GGCT_like"/>
    <property type="match status" value="1"/>
</dbReference>
<organism evidence="4 5">
    <name type="scientific">Luteolibacter algae</name>
    <dbReference type="NCBI Taxonomy" id="454151"/>
    <lineage>
        <taxon>Bacteria</taxon>
        <taxon>Pseudomonadati</taxon>
        <taxon>Verrucomicrobiota</taxon>
        <taxon>Verrucomicrobiia</taxon>
        <taxon>Verrucomicrobiales</taxon>
        <taxon>Verrucomicrobiaceae</taxon>
        <taxon>Luteolibacter</taxon>
    </lineage>
</organism>
<dbReference type="EMBL" id="JBHUIT010000003">
    <property type="protein sequence ID" value="MFD2255958.1"/>
    <property type="molecule type" value="Genomic_DNA"/>
</dbReference>
<sequence length="131" mass="14833">MNPEHVFVYGTLRRGGSNHFRMNGADFIGSGRVAGKIHKIDWYPALVCGGDQSVRGELYRIKSTAHLKALDDFEGITSDAEEPREYRRIKVETMLDSGAIQEAWVWEWIGDLCDSTPLEGDDWLDYEPNPS</sequence>
<dbReference type="PANTHER" id="PTHR12510">
    <property type="entry name" value="TROPONIN C-AKIN-1 PROTEIN"/>
    <property type="match status" value="1"/>
</dbReference>
<evidence type="ECO:0000313" key="4">
    <source>
        <dbReference type="EMBL" id="MFD2255958.1"/>
    </source>
</evidence>
<comment type="caution">
    <text evidence="4">The sequence shown here is derived from an EMBL/GenBank/DDBJ whole genome shotgun (WGS) entry which is preliminary data.</text>
</comment>
<proteinExistence type="inferred from homology"/>
<dbReference type="PANTHER" id="PTHR12510:SF4">
    <property type="entry name" value="GAMMA-GLUTAMYLAMINECYCLOTRANSFERASE"/>
    <property type="match status" value="1"/>
</dbReference>
<dbReference type="InterPro" id="IPR036568">
    <property type="entry name" value="GGCT-like_sf"/>
</dbReference>
<name>A0ABW5D4K6_9BACT</name>
<evidence type="ECO:0000259" key="3">
    <source>
        <dbReference type="Pfam" id="PF06094"/>
    </source>
</evidence>
<feature type="domain" description="Gamma-glutamylcyclotransferase AIG2-like" evidence="3">
    <location>
        <begin position="6"/>
        <end position="124"/>
    </location>
</feature>
<evidence type="ECO:0000256" key="2">
    <source>
        <dbReference type="RuleBase" id="RU367036"/>
    </source>
</evidence>
<dbReference type="InterPro" id="IPR013024">
    <property type="entry name" value="GGCT-like"/>
</dbReference>
<dbReference type="Proteomes" id="UP001597375">
    <property type="component" value="Unassembled WGS sequence"/>
</dbReference>
<dbReference type="SUPFAM" id="SSF110857">
    <property type="entry name" value="Gamma-glutamyl cyclotransferase-like"/>
    <property type="match status" value="1"/>
</dbReference>
<reference evidence="5" key="1">
    <citation type="journal article" date="2019" name="Int. J. Syst. Evol. Microbiol.">
        <title>The Global Catalogue of Microorganisms (GCM) 10K type strain sequencing project: providing services to taxonomists for standard genome sequencing and annotation.</title>
        <authorList>
            <consortium name="The Broad Institute Genomics Platform"/>
            <consortium name="The Broad Institute Genome Sequencing Center for Infectious Disease"/>
            <person name="Wu L."/>
            <person name="Ma J."/>
        </authorList>
    </citation>
    <scope>NUCLEOTIDE SEQUENCE [LARGE SCALE GENOMIC DNA]</scope>
    <source>
        <strain evidence="5">CGMCC 4.7106</strain>
    </source>
</reference>
<evidence type="ECO:0000313" key="5">
    <source>
        <dbReference type="Proteomes" id="UP001597375"/>
    </source>
</evidence>